<protein>
    <submittedName>
        <fullName evidence="2">Uncharacterized protein</fullName>
    </submittedName>
</protein>
<comment type="caution">
    <text evidence="2">The sequence shown here is derived from an EMBL/GenBank/DDBJ whole genome shotgun (WGS) entry which is preliminary data.</text>
</comment>
<evidence type="ECO:0000256" key="1">
    <source>
        <dbReference type="SAM" id="MobiDB-lite"/>
    </source>
</evidence>
<organism evidence="2 3">
    <name type="scientific">Lupinus albus</name>
    <name type="common">White lupine</name>
    <name type="synonym">Lupinus termis</name>
    <dbReference type="NCBI Taxonomy" id="3870"/>
    <lineage>
        <taxon>Eukaryota</taxon>
        <taxon>Viridiplantae</taxon>
        <taxon>Streptophyta</taxon>
        <taxon>Embryophyta</taxon>
        <taxon>Tracheophyta</taxon>
        <taxon>Spermatophyta</taxon>
        <taxon>Magnoliopsida</taxon>
        <taxon>eudicotyledons</taxon>
        <taxon>Gunneridae</taxon>
        <taxon>Pentapetalae</taxon>
        <taxon>rosids</taxon>
        <taxon>fabids</taxon>
        <taxon>Fabales</taxon>
        <taxon>Fabaceae</taxon>
        <taxon>Papilionoideae</taxon>
        <taxon>50 kb inversion clade</taxon>
        <taxon>genistoids sensu lato</taxon>
        <taxon>core genistoids</taxon>
        <taxon>Genisteae</taxon>
        <taxon>Lupinus</taxon>
    </lineage>
</organism>
<name>A0A6A5PN06_LUPAL</name>
<evidence type="ECO:0000313" key="2">
    <source>
        <dbReference type="EMBL" id="KAE9620726.1"/>
    </source>
</evidence>
<feature type="region of interest" description="Disordered" evidence="1">
    <location>
        <begin position="1"/>
        <end position="40"/>
    </location>
</feature>
<dbReference type="Proteomes" id="UP000447434">
    <property type="component" value="Chromosome 1"/>
</dbReference>
<reference evidence="3" key="1">
    <citation type="journal article" date="2020" name="Nat. Commun.">
        <title>Genome sequence of the cluster root forming white lupin.</title>
        <authorList>
            <person name="Hufnagel B."/>
            <person name="Marques A."/>
            <person name="Soriano A."/>
            <person name="Marques L."/>
            <person name="Divol F."/>
            <person name="Doumas P."/>
            <person name="Sallet E."/>
            <person name="Mancinotti D."/>
            <person name="Carrere S."/>
            <person name="Marande W."/>
            <person name="Arribat S."/>
            <person name="Keller J."/>
            <person name="Huneau C."/>
            <person name="Blein T."/>
            <person name="Aime D."/>
            <person name="Laguerre M."/>
            <person name="Taylor J."/>
            <person name="Schubert V."/>
            <person name="Nelson M."/>
            <person name="Geu-Flores F."/>
            <person name="Crespi M."/>
            <person name="Gallardo-Guerrero K."/>
            <person name="Delaux P.-M."/>
            <person name="Salse J."/>
            <person name="Berges H."/>
            <person name="Guyot R."/>
            <person name="Gouzy J."/>
            <person name="Peret B."/>
        </authorList>
    </citation>
    <scope>NUCLEOTIDE SEQUENCE [LARGE SCALE GENOMIC DNA]</scope>
    <source>
        <strain evidence="3">cv. Amiga</strain>
    </source>
</reference>
<gene>
    <name evidence="2" type="ORF">Lalb_Chr01g0006101</name>
</gene>
<dbReference type="OrthoDB" id="1423025at2759"/>
<dbReference type="PANTHER" id="PTHR36746:SF2">
    <property type="match status" value="1"/>
</dbReference>
<evidence type="ECO:0000313" key="3">
    <source>
        <dbReference type="Proteomes" id="UP000447434"/>
    </source>
</evidence>
<feature type="compositionally biased region" description="Polar residues" evidence="1">
    <location>
        <begin position="1"/>
        <end position="10"/>
    </location>
</feature>
<sequence length="147" mass="16284">MGNRNSTSSKSKVHYGPRSKVVSSESAQHVPRTKAEPVVVVGFPTDEGSLRLKEHSEQHGKKSLSLDSDDTFTEFIRRAKYKIRSISNIGREQSNFAPASTLEGANINVINNSNDENEKDQFADFIKVAKKKLKTTSRVGNNSSFRG</sequence>
<dbReference type="EMBL" id="WOCE01000001">
    <property type="protein sequence ID" value="KAE9620726.1"/>
    <property type="molecule type" value="Genomic_DNA"/>
</dbReference>
<dbReference type="AlphaFoldDB" id="A0A6A5PN06"/>
<proteinExistence type="predicted"/>
<dbReference type="PANTHER" id="PTHR36746">
    <property type="entry name" value="BNAC04G51760D PROTEIN"/>
    <property type="match status" value="1"/>
</dbReference>
<keyword evidence="3" id="KW-1185">Reference proteome</keyword>
<accession>A0A6A5PN06</accession>